<proteinExistence type="predicted"/>
<evidence type="ECO:0000256" key="1">
    <source>
        <dbReference type="ARBA" id="ARBA00022679"/>
    </source>
</evidence>
<dbReference type="EC" id="1.1.1.40" evidence="4"/>
<keyword evidence="2" id="KW-0012">Acyltransferase</keyword>
<evidence type="ECO:0000259" key="3">
    <source>
        <dbReference type="SMART" id="SM00919"/>
    </source>
</evidence>
<dbReference type="SUPFAM" id="SSF53659">
    <property type="entry name" value="Isocitrate/Isopropylmalate dehydrogenase-like"/>
    <property type="match status" value="1"/>
</dbReference>
<dbReference type="InterPro" id="IPR042112">
    <property type="entry name" value="P_AcTrfase_dom2"/>
</dbReference>
<accession>A0A645B9M8</accession>
<name>A0A645B9M8_9ZZZZ</name>
<dbReference type="Gene3D" id="3.40.50.720">
    <property type="entry name" value="NAD(P)-binding Rossmann-like Domain"/>
    <property type="match status" value="1"/>
</dbReference>
<comment type="caution">
    <text evidence="4">The sequence shown here is derived from an EMBL/GenBank/DDBJ whole genome shotgun (WGS) entry which is preliminary data.</text>
</comment>
<dbReference type="Gene3D" id="3.40.50.10750">
    <property type="entry name" value="Isocitrate/Isopropylmalate dehydrogenase-like"/>
    <property type="match status" value="1"/>
</dbReference>
<dbReference type="InterPro" id="IPR012302">
    <property type="entry name" value="Malic_NAD-bd"/>
</dbReference>
<gene>
    <name evidence="4" type="primary">maeB_9</name>
    <name evidence="4" type="ORF">SDC9_108998</name>
</gene>
<dbReference type="GO" id="GO:0004473">
    <property type="term" value="F:malate dehydrogenase (decarboxylating) (NADP+) activity"/>
    <property type="evidence" value="ECO:0007669"/>
    <property type="project" value="UniProtKB-EC"/>
</dbReference>
<dbReference type="GO" id="GO:0016746">
    <property type="term" value="F:acyltransferase activity"/>
    <property type="evidence" value="ECO:0007669"/>
    <property type="project" value="UniProtKB-KW"/>
</dbReference>
<feature type="domain" description="Malic enzyme NAD-binding" evidence="3">
    <location>
        <begin position="1"/>
        <end position="81"/>
    </location>
</feature>
<dbReference type="Gene3D" id="3.40.50.10950">
    <property type="match status" value="1"/>
</dbReference>
<dbReference type="EMBL" id="VSSQ01018704">
    <property type="protein sequence ID" value="MPM62132.1"/>
    <property type="molecule type" value="Genomic_DNA"/>
</dbReference>
<dbReference type="SUPFAM" id="SSF51735">
    <property type="entry name" value="NAD(P)-binding Rossmann-fold domains"/>
    <property type="match status" value="1"/>
</dbReference>
<evidence type="ECO:0000313" key="4">
    <source>
        <dbReference type="EMBL" id="MPM62132.1"/>
    </source>
</evidence>
<sequence>MLCFPYIFRGALDCGATKITEAMKLACVREIAALAKADVSDEVAAAYQGKELSFGPDYLIPTPFDTRLILRIAPAVAKAAEESGVATRPITDIAAYRESLTRFVYQTSMFMRPVFAAAKANVQRVAYAEGEDERVLRAAQVAIDDGLAKPILIGRPAVIAARIAKAGLRLQLGKDVEICNPEDDPRFRQYWETYHKLMGRDGVTPEAAKAAVRRSNTIIAALMVYLGDADAMLCGLVGKFDAHLSHVRDVLGLKEDATQLATVNAVMLDTGTLFIADTYINEDPSAEELASIALMAAEEVQRFGLPPKVAFLSHSNYGSSTRPSALKMRKARDLFQKLAPHIECDGEMHGDAALSESVRHHSLLETTLHGSANVLICPNLDAANILFNVLKQTGGHGTTIGPILLGGGGAADVLTPSATVRRVVNMTALAAANAAGKHK</sequence>
<keyword evidence="1" id="KW-0808">Transferase</keyword>
<dbReference type="SMART" id="SM00919">
    <property type="entry name" value="Malic_M"/>
    <property type="match status" value="1"/>
</dbReference>
<dbReference type="GO" id="GO:0051287">
    <property type="term" value="F:NAD binding"/>
    <property type="evidence" value="ECO:0007669"/>
    <property type="project" value="InterPro"/>
</dbReference>
<evidence type="ECO:0000256" key="2">
    <source>
        <dbReference type="ARBA" id="ARBA00023315"/>
    </source>
</evidence>
<dbReference type="InterPro" id="IPR002505">
    <property type="entry name" value="PTA_PTB"/>
</dbReference>
<keyword evidence="4" id="KW-0560">Oxidoreductase</keyword>
<organism evidence="4">
    <name type="scientific">bioreactor metagenome</name>
    <dbReference type="NCBI Taxonomy" id="1076179"/>
    <lineage>
        <taxon>unclassified sequences</taxon>
        <taxon>metagenomes</taxon>
        <taxon>ecological metagenomes</taxon>
    </lineage>
</organism>
<dbReference type="InterPro" id="IPR050500">
    <property type="entry name" value="Phos_Acetyltrans/Butyryltrans"/>
</dbReference>
<dbReference type="PANTHER" id="PTHR43356:SF3">
    <property type="entry name" value="PHOSPHATE ACETYLTRANSFERASE"/>
    <property type="match status" value="1"/>
</dbReference>
<dbReference type="PANTHER" id="PTHR43356">
    <property type="entry name" value="PHOSPHATE ACETYLTRANSFERASE"/>
    <property type="match status" value="1"/>
</dbReference>
<reference evidence="4" key="1">
    <citation type="submission" date="2019-08" db="EMBL/GenBank/DDBJ databases">
        <authorList>
            <person name="Kucharzyk K."/>
            <person name="Murdoch R.W."/>
            <person name="Higgins S."/>
            <person name="Loffler F."/>
        </authorList>
    </citation>
    <scope>NUCLEOTIDE SEQUENCE</scope>
</reference>
<dbReference type="InterPro" id="IPR042113">
    <property type="entry name" value="P_AcTrfase_dom1"/>
</dbReference>
<dbReference type="InterPro" id="IPR036291">
    <property type="entry name" value="NAD(P)-bd_dom_sf"/>
</dbReference>
<protein>
    <submittedName>
        <fullName evidence="4">NADP-dependent malic enzyme</fullName>
        <ecNumber evidence="4">1.1.1.40</ecNumber>
    </submittedName>
</protein>
<dbReference type="Pfam" id="PF01515">
    <property type="entry name" value="PTA_PTB"/>
    <property type="match status" value="1"/>
</dbReference>
<dbReference type="AlphaFoldDB" id="A0A645B9M8"/>